<name>A0A0F8YKL0_9ZZZZ</name>
<feature type="domain" description="HpcH/HpaI aldolase/citrate lyase" evidence="4">
    <location>
        <begin position="26"/>
        <end position="185"/>
    </location>
</feature>
<accession>A0A0F8YKL0</accession>
<protein>
    <recommendedName>
        <fullName evidence="4">HpcH/HpaI aldolase/citrate lyase domain-containing protein</fullName>
    </recommendedName>
</protein>
<dbReference type="InterPro" id="IPR050251">
    <property type="entry name" value="HpcH-HpaI_aldolase"/>
</dbReference>
<evidence type="ECO:0000256" key="3">
    <source>
        <dbReference type="ARBA" id="ARBA00023239"/>
    </source>
</evidence>
<evidence type="ECO:0000256" key="2">
    <source>
        <dbReference type="ARBA" id="ARBA00022723"/>
    </source>
</evidence>
<comment type="caution">
    <text evidence="5">The sequence shown here is derived from an EMBL/GenBank/DDBJ whole genome shotgun (WGS) entry which is preliminary data.</text>
</comment>
<proteinExistence type="inferred from homology"/>
<dbReference type="SUPFAM" id="SSF51621">
    <property type="entry name" value="Phosphoenolpyruvate/pyruvate domain"/>
    <property type="match status" value="1"/>
</dbReference>
<dbReference type="GO" id="GO:0046872">
    <property type="term" value="F:metal ion binding"/>
    <property type="evidence" value="ECO:0007669"/>
    <property type="project" value="UniProtKB-KW"/>
</dbReference>
<dbReference type="PANTHER" id="PTHR30502:SF0">
    <property type="entry name" value="PHOSPHOENOLPYRUVATE CARBOXYLASE FAMILY PROTEIN"/>
    <property type="match status" value="1"/>
</dbReference>
<keyword evidence="2" id="KW-0479">Metal-binding</keyword>
<feature type="non-terminal residue" evidence="5">
    <location>
        <position position="185"/>
    </location>
</feature>
<dbReference type="EMBL" id="LAZR01052915">
    <property type="protein sequence ID" value="KKK81907.1"/>
    <property type="molecule type" value="Genomic_DNA"/>
</dbReference>
<evidence type="ECO:0000313" key="5">
    <source>
        <dbReference type="EMBL" id="KKK81907.1"/>
    </source>
</evidence>
<dbReference type="GO" id="GO:0005737">
    <property type="term" value="C:cytoplasm"/>
    <property type="evidence" value="ECO:0007669"/>
    <property type="project" value="TreeGrafter"/>
</dbReference>
<evidence type="ECO:0000259" key="4">
    <source>
        <dbReference type="Pfam" id="PF03328"/>
    </source>
</evidence>
<dbReference type="Gene3D" id="3.20.20.60">
    <property type="entry name" value="Phosphoenolpyruvate-binding domains"/>
    <property type="match status" value="1"/>
</dbReference>
<evidence type="ECO:0000256" key="1">
    <source>
        <dbReference type="ARBA" id="ARBA00005568"/>
    </source>
</evidence>
<dbReference type="GO" id="GO:0016832">
    <property type="term" value="F:aldehyde-lyase activity"/>
    <property type="evidence" value="ECO:0007669"/>
    <property type="project" value="TreeGrafter"/>
</dbReference>
<comment type="similarity">
    <text evidence="1">Belongs to the HpcH/HpaI aldolase family.</text>
</comment>
<gene>
    <name evidence="5" type="ORF">LCGC14_2808690</name>
</gene>
<keyword evidence="3" id="KW-0456">Lyase</keyword>
<dbReference type="Pfam" id="PF03328">
    <property type="entry name" value="HpcH_HpaI"/>
    <property type="match status" value="1"/>
</dbReference>
<dbReference type="InterPro" id="IPR005000">
    <property type="entry name" value="Aldolase/citrate-lyase_domain"/>
</dbReference>
<organism evidence="5">
    <name type="scientific">marine sediment metagenome</name>
    <dbReference type="NCBI Taxonomy" id="412755"/>
    <lineage>
        <taxon>unclassified sequences</taxon>
        <taxon>metagenomes</taxon>
        <taxon>ecological metagenomes</taxon>
    </lineage>
</organism>
<dbReference type="InterPro" id="IPR015813">
    <property type="entry name" value="Pyrv/PenolPyrv_kinase-like_dom"/>
</dbReference>
<dbReference type="PANTHER" id="PTHR30502">
    <property type="entry name" value="2-KETO-3-DEOXY-L-RHAMNONATE ALDOLASE"/>
    <property type="match status" value="1"/>
</dbReference>
<sequence>MKKNKLREMLKEGRPTLGTRLLGVWPGMVEIVGHTGIFDYVEFLGEYSPWDLHDLENIGRAVELFDMSSMIKVDQNNRAFIAQRALGSGIQNILFTDIRTVEDAQECVRIVRAETPQTKGLNGAANRRNVGYYLESGSPEYVKAMEGAVVALMIEKRESIDNLEEILSVKGIDMVQFGPGDYSLD</sequence>
<dbReference type="InterPro" id="IPR040442">
    <property type="entry name" value="Pyrv_kinase-like_dom_sf"/>
</dbReference>
<dbReference type="AlphaFoldDB" id="A0A0F8YKL0"/>
<reference evidence="5" key="1">
    <citation type="journal article" date="2015" name="Nature">
        <title>Complex archaea that bridge the gap between prokaryotes and eukaryotes.</title>
        <authorList>
            <person name="Spang A."/>
            <person name="Saw J.H."/>
            <person name="Jorgensen S.L."/>
            <person name="Zaremba-Niedzwiedzka K."/>
            <person name="Martijn J."/>
            <person name="Lind A.E."/>
            <person name="van Eijk R."/>
            <person name="Schleper C."/>
            <person name="Guy L."/>
            <person name="Ettema T.J."/>
        </authorList>
    </citation>
    <scope>NUCLEOTIDE SEQUENCE</scope>
</reference>